<gene>
    <name evidence="4" type="ORF">HD601_005624</name>
</gene>
<dbReference type="EMBL" id="JACHMM010000001">
    <property type="protein sequence ID" value="MBB5791049.1"/>
    <property type="molecule type" value="Genomic_DNA"/>
</dbReference>
<keyword evidence="5" id="KW-1185">Reference proteome</keyword>
<dbReference type="PANTHER" id="PTHR43333">
    <property type="entry name" value="2-HACID_DH_C DOMAIN-CONTAINING PROTEIN"/>
    <property type="match status" value="1"/>
</dbReference>
<reference evidence="4 5" key="1">
    <citation type="submission" date="2020-08" db="EMBL/GenBank/DDBJ databases">
        <title>Sequencing the genomes of 1000 actinobacteria strains.</title>
        <authorList>
            <person name="Klenk H.-P."/>
        </authorList>
    </citation>
    <scope>NUCLEOTIDE SEQUENCE [LARGE SCALE GENOMIC DNA]</scope>
    <source>
        <strain evidence="4 5">DSM 102122</strain>
    </source>
</reference>
<dbReference type="Gene3D" id="3.40.50.720">
    <property type="entry name" value="NAD(P)-binding Rossmann-like Domain"/>
    <property type="match status" value="2"/>
</dbReference>
<organism evidence="4 5">
    <name type="scientific">Jiangella mangrovi</name>
    <dbReference type="NCBI Taxonomy" id="1524084"/>
    <lineage>
        <taxon>Bacteria</taxon>
        <taxon>Bacillati</taxon>
        <taxon>Actinomycetota</taxon>
        <taxon>Actinomycetes</taxon>
        <taxon>Jiangellales</taxon>
        <taxon>Jiangellaceae</taxon>
        <taxon>Jiangella</taxon>
    </lineage>
</organism>
<dbReference type="AlphaFoldDB" id="A0A7W9GWG6"/>
<accession>A0A7W9GWG6</accession>
<evidence type="ECO:0000259" key="3">
    <source>
        <dbReference type="Pfam" id="PF02826"/>
    </source>
</evidence>
<dbReference type="InterPro" id="IPR006140">
    <property type="entry name" value="D-isomer_DH_NAD-bd"/>
</dbReference>
<dbReference type="SUPFAM" id="SSF52283">
    <property type="entry name" value="Formate/glycerate dehydrogenase catalytic domain-like"/>
    <property type="match status" value="1"/>
</dbReference>
<name>A0A7W9GWG6_9ACTN</name>
<dbReference type="PANTHER" id="PTHR43333:SF1">
    <property type="entry name" value="D-ISOMER SPECIFIC 2-HYDROXYACID DEHYDROGENASE NAD-BINDING DOMAIN-CONTAINING PROTEIN"/>
    <property type="match status" value="1"/>
</dbReference>
<dbReference type="SUPFAM" id="SSF51735">
    <property type="entry name" value="NAD(P)-binding Rossmann-fold domains"/>
    <property type="match status" value="1"/>
</dbReference>
<dbReference type="CDD" id="cd05300">
    <property type="entry name" value="2-Hacid_dh_1"/>
    <property type="match status" value="1"/>
</dbReference>
<evidence type="ECO:0000256" key="2">
    <source>
        <dbReference type="ARBA" id="ARBA00023027"/>
    </source>
</evidence>
<dbReference type="Pfam" id="PF02826">
    <property type="entry name" value="2-Hacid_dh_C"/>
    <property type="match status" value="1"/>
</dbReference>
<evidence type="ECO:0000256" key="1">
    <source>
        <dbReference type="ARBA" id="ARBA00023002"/>
    </source>
</evidence>
<evidence type="ECO:0000313" key="5">
    <source>
        <dbReference type="Proteomes" id="UP000542813"/>
    </source>
</evidence>
<dbReference type="GO" id="GO:0016491">
    <property type="term" value="F:oxidoreductase activity"/>
    <property type="evidence" value="ECO:0007669"/>
    <property type="project" value="UniProtKB-KW"/>
</dbReference>
<protein>
    <submittedName>
        <fullName evidence="4">Phosphoglycerate dehydrogenase-like enzyme</fullName>
    </submittedName>
</protein>
<comment type="caution">
    <text evidence="4">The sequence shown here is derived from an EMBL/GenBank/DDBJ whole genome shotgun (WGS) entry which is preliminary data.</text>
</comment>
<dbReference type="Proteomes" id="UP000542813">
    <property type="component" value="Unassembled WGS sequence"/>
</dbReference>
<proteinExistence type="predicted"/>
<dbReference type="InterPro" id="IPR036291">
    <property type="entry name" value="NAD(P)-bd_dom_sf"/>
</dbReference>
<keyword evidence="1" id="KW-0560">Oxidoreductase</keyword>
<dbReference type="GO" id="GO:0051287">
    <property type="term" value="F:NAD binding"/>
    <property type="evidence" value="ECO:0007669"/>
    <property type="project" value="InterPro"/>
</dbReference>
<dbReference type="RefSeq" id="WP_221441377.1">
    <property type="nucleotide sequence ID" value="NZ_JACHMM010000001.1"/>
</dbReference>
<keyword evidence="2" id="KW-0520">NAD</keyword>
<sequence length="318" mass="34119">MSGTILLKRTPGLDVSLVAAASGRTVIEMDTVTRQACQDRGVDPDAVEAVLNASPRDEIALFPALRWIHAGTAGVDGWFEAGGVPTGVRLTSAVGNGAIPLAEHALMLMLMLSRQATRWLAAQQRHEWDRFVHGELSGATLGIVGYGHSGRDLARKARACHMRVQALRHTPSSARDGDIRLLFGPSGLHELLATSDFVVVTAPLTRGSRHLIGARELATMRSSAFLIVVSRGGIVDEGALIVALREGGIAGAGLDAHQDEPLPEESPFWDLPNVIVTPHNGATTPETAERGREIVLDNLTRWVENRPLRNVVDIGRGY</sequence>
<evidence type="ECO:0000313" key="4">
    <source>
        <dbReference type="EMBL" id="MBB5791049.1"/>
    </source>
</evidence>
<feature type="domain" description="D-isomer specific 2-hydroxyacid dehydrogenase NAD-binding" evidence="3">
    <location>
        <begin position="106"/>
        <end position="281"/>
    </location>
</feature>